<comment type="cofactor">
    <cofactor evidence="1 7">
        <name>pyridoxal 5'-phosphate</name>
        <dbReference type="ChEBI" id="CHEBI:597326"/>
    </cofactor>
</comment>
<dbReference type="InterPro" id="IPR015424">
    <property type="entry name" value="PyrdxlP-dep_Trfase"/>
</dbReference>
<comment type="function">
    <text evidence="8">Catalyzes the removal of elemental sulfur and selenium atoms from L-cysteine, L-cystine, L-selenocysteine, and L-selenocystine to produce L-alanine.</text>
</comment>
<dbReference type="Gene3D" id="3.40.640.10">
    <property type="entry name" value="Type I PLP-dependent aspartate aminotransferase-like (Major domain)"/>
    <property type="match status" value="1"/>
</dbReference>
<evidence type="ECO:0000256" key="5">
    <source>
        <dbReference type="ARBA" id="ARBA00022898"/>
    </source>
</evidence>
<dbReference type="RefSeq" id="WP_203961702.1">
    <property type="nucleotide sequence ID" value="NZ_AP023355.1"/>
</dbReference>
<evidence type="ECO:0000256" key="1">
    <source>
        <dbReference type="ARBA" id="ARBA00001933"/>
    </source>
</evidence>
<keyword evidence="11" id="KW-1185">Reference proteome</keyword>
<dbReference type="InterPro" id="IPR000192">
    <property type="entry name" value="Aminotrans_V_dom"/>
</dbReference>
<protein>
    <recommendedName>
        <fullName evidence="3 8">Cysteine desulfurase</fullName>
        <ecNumber evidence="3 8">2.8.1.7</ecNumber>
    </recommendedName>
</protein>
<evidence type="ECO:0000256" key="7">
    <source>
        <dbReference type="RuleBase" id="RU004504"/>
    </source>
</evidence>
<reference evidence="10 11" key="1">
    <citation type="submission" date="2020-08" db="EMBL/GenBank/DDBJ databases">
        <title>Whole genome shotgun sequence of Actinocatenispora thailandica NBRC 105041.</title>
        <authorList>
            <person name="Komaki H."/>
            <person name="Tamura T."/>
        </authorList>
    </citation>
    <scope>NUCLEOTIDE SEQUENCE [LARGE SCALE GENOMIC DNA]</scope>
    <source>
        <strain evidence="10 11">NBRC 105041</strain>
    </source>
</reference>
<evidence type="ECO:0000313" key="10">
    <source>
        <dbReference type="EMBL" id="BCJ35094.1"/>
    </source>
</evidence>
<gene>
    <name evidence="10" type="primary">csd</name>
    <name evidence="10" type="ORF">Athai_25970</name>
</gene>
<sequence>MIETTSDTTAAGRHPGMPQYADVPRFDVAKVRADFPILTREIDGHPLVYLDSANTSQKPRQVLEVLADHYEHHNANVARAVHTLGTEATEAYEGARAKIARFIGARSADEVVFTKNSSEAMNLVAYSFGQQGAAAATGSAQTGFTDPRFRLGPGDEVVISEMEHHSNIVPWQLLCQRTGATLRWFGITDNGRLDTSDLHELVNEKTKIVSYVLQSNILGTINPVAEIVRRAHEVGALVMLDASQAVPHAPVDVVDLDVDFLAFTGHKMCGPTGIGVLWGRAELLDAMPPFLGGGEMIETVKMEGSTFAPPPARFEAGTPPIAQAIGLGAAVDYLTSIGMDAVRWHEKELTAYALDALTEIPGLRIFGPAVPVGRGGTISFALDGIHPHDVGQVLDAEGVAVRVGHGCARPTCARFGVPAVTRASFYLYTTTEEIDALVRGIGSVQKLFS</sequence>
<dbReference type="SUPFAM" id="SSF53383">
    <property type="entry name" value="PLP-dependent transferases"/>
    <property type="match status" value="1"/>
</dbReference>
<evidence type="ECO:0000259" key="9">
    <source>
        <dbReference type="Pfam" id="PF00266"/>
    </source>
</evidence>
<feature type="domain" description="Aminotransferase class V" evidence="9">
    <location>
        <begin position="48"/>
        <end position="437"/>
    </location>
</feature>
<dbReference type="InterPro" id="IPR020578">
    <property type="entry name" value="Aminotrans_V_PyrdxlP_BS"/>
</dbReference>
<dbReference type="Gene3D" id="3.90.1150.10">
    <property type="entry name" value="Aspartate Aminotransferase, domain 1"/>
    <property type="match status" value="1"/>
</dbReference>
<dbReference type="PANTHER" id="PTHR43586">
    <property type="entry name" value="CYSTEINE DESULFURASE"/>
    <property type="match status" value="1"/>
</dbReference>
<comment type="catalytic activity">
    <reaction evidence="6 8">
        <text>(sulfur carrier)-H + L-cysteine = (sulfur carrier)-SH + L-alanine</text>
        <dbReference type="Rhea" id="RHEA:43892"/>
        <dbReference type="Rhea" id="RHEA-COMP:14737"/>
        <dbReference type="Rhea" id="RHEA-COMP:14739"/>
        <dbReference type="ChEBI" id="CHEBI:29917"/>
        <dbReference type="ChEBI" id="CHEBI:35235"/>
        <dbReference type="ChEBI" id="CHEBI:57972"/>
        <dbReference type="ChEBI" id="CHEBI:64428"/>
        <dbReference type="EC" id="2.8.1.7"/>
    </reaction>
</comment>
<dbReference type="GO" id="GO:0030170">
    <property type="term" value="F:pyridoxal phosphate binding"/>
    <property type="evidence" value="ECO:0007669"/>
    <property type="project" value="UniProtKB-UniRule"/>
</dbReference>
<dbReference type="PROSITE" id="PS00595">
    <property type="entry name" value="AA_TRANSFER_CLASS_5"/>
    <property type="match status" value="1"/>
</dbReference>
<dbReference type="EC" id="2.8.1.7" evidence="3 8"/>
<dbReference type="KEGG" id="atl:Athai_25970"/>
<name>A0A7R7DNN3_9ACTN</name>
<evidence type="ECO:0000256" key="2">
    <source>
        <dbReference type="ARBA" id="ARBA00010447"/>
    </source>
</evidence>
<dbReference type="InterPro" id="IPR010970">
    <property type="entry name" value="Cys_dSase_SufS"/>
</dbReference>
<dbReference type="InterPro" id="IPR015421">
    <property type="entry name" value="PyrdxlP-dep_Trfase_major"/>
</dbReference>
<evidence type="ECO:0000256" key="4">
    <source>
        <dbReference type="ARBA" id="ARBA00022679"/>
    </source>
</evidence>
<dbReference type="Pfam" id="PF00266">
    <property type="entry name" value="Aminotran_5"/>
    <property type="match status" value="1"/>
</dbReference>
<proteinExistence type="inferred from homology"/>
<dbReference type="InterPro" id="IPR015422">
    <property type="entry name" value="PyrdxlP-dep_Trfase_small"/>
</dbReference>
<keyword evidence="5 8" id="KW-0663">Pyridoxal phosphate</keyword>
<evidence type="ECO:0000256" key="6">
    <source>
        <dbReference type="ARBA" id="ARBA00050776"/>
    </source>
</evidence>
<comment type="similarity">
    <text evidence="2 8">Belongs to the class-V pyridoxal-phosphate-dependent aminotransferase family. Csd subfamily.</text>
</comment>
<dbReference type="AlphaFoldDB" id="A0A7R7DNN3"/>
<dbReference type="EMBL" id="AP023355">
    <property type="protein sequence ID" value="BCJ35094.1"/>
    <property type="molecule type" value="Genomic_DNA"/>
</dbReference>
<dbReference type="GO" id="GO:0006534">
    <property type="term" value="P:cysteine metabolic process"/>
    <property type="evidence" value="ECO:0007669"/>
    <property type="project" value="UniProtKB-UniRule"/>
</dbReference>
<dbReference type="NCBIfam" id="TIGR01979">
    <property type="entry name" value="sufS"/>
    <property type="match status" value="1"/>
</dbReference>
<evidence type="ECO:0000256" key="8">
    <source>
        <dbReference type="RuleBase" id="RU004506"/>
    </source>
</evidence>
<dbReference type="GO" id="GO:0031071">
    <property type="term" value="F:cysteine desulfurase activity"/>
    <property type="evidence" value="ECO:0007669"/>
    <property type="project" value="UniProtKB-UniRule"/>
</dbReference>
<keyword evidence="4 8" id="KW-0808">Transferase</keyword>
<accession>A0A7R7DNN3</accession>
<evidence type="ECO:0000256" key="3">
    <source>
        <dbReference type="ARBA" id="ARBA00012239"/>
    </source>
</evidence>
<dbReference type="Proteomes" id="UP000611640">
    <property type="component" value="Chromosome"/>
</dbReference>
<organism evidence="10 11">
    <name type="scientific">Actinocatenispora thailandica</name>
    <dbReference type="NCBI Taxonomy" id="227318"/>
    <lineage>
        <taxon>Bacteria</taxon>
        <taxon>Bacillati</taxon>
        <taxon>Actinomycetota</taxon>
        <taxon>Actinomycetes</taxon>
        <taxon>Micromonosporales</taxon>
        <taxon>Micromonosporaceae</taxon>
        <taxon>Actinocatenispora</taxon>
    </lineage>
</organism>
<evidence type="ECO:0000313" key="11">
    <source>
        <dbReference type="Proteomes" id="UP000611640"/>
    </source>
</evidence>
<dbReference type="CDD" id="cd06453">
    <property type="entry name" value="SufS_like"/>
    <property type="match status" value="1"/>
</dbReference>
<dbReference type="PANTHER" id="PTHR43586:SF8">
    <property type="entry name" value="CYSTEINE DESULFURASE 1, CHLOROPLASTIC"/>
    <property type="match status" value="1"/>
</dbReference>